<name>A0A1L7WRY3_9HELO</name>
<dbReference type="SUPFAM" id="SSF53474">
    <property type="entry name" value="alpha/beta-Hydrolases"/>
    <property type="match status" value="1"/>
</dbReference>
<dbReference type="InterPro" id="IPR018202">
    <property type="entry name" value="Ser_caboxypep_ser_AS"/>
</dbReference>
<comment type="similarity">
    <text evidence="1 6">Belongs to the peptidase S10 family.</text>
</comment>
<feature type="chain" id="PRO_5011813977" description="Carboxypeptidase" evidence="6">
    <location>
        <begin position="21"/>
        <end position="551"/>
    </location>
</feature>
<dbReference type="GO" id="GO:0006508">
    <property type="term" value="P:proteolysis"/>
    <property type="evidence" value="ECO:0007669"/>
    <property type="project" value="UniProtKB-KW"/>
</dbReference>
<evidence type="ECO:0000313" key="7">
    <source>
        <dbReference type="EMBL" id="CZR55517.1"/>
    </source>
</evidence>
<evidence type="ECO:0000313" key="8">
    <source>
        <dbReference type="Proteomes" id="UP000184330"/>
    </source>
</evidence>
<keyword evidence="8" id="KW-1185">Reference proteome</keyword>
<evidence type="ECO:0000256" key="3">
    <source>
        <dbReference type="ARBA" id="ARBA00022670"/>
    </source>
</evidence>
<reference evidence="7 8" key="1">
    <citation type="submission" date="2016-03" db="EMBL/GenBank/DDBJ databases">
        <authorList>
            <person name="Ploux O."/>
        </authorList>
    </citation>
    <scope>NUCLEOTIDE SEQUENCE [LARGE SCALE GENOMIC DNA]</scope>
    <source>
        <strain evidence="7 8">UAMH 11012</strain>
    </source>
</reference>
<dbReference type="AlphaFoldDB" id="A0A1L7WRY3"/>
<evidence type="ECO:0000256" key="5">
    <source>
        <dbReference type="ARBA" id="ARBA00023180"/>
    </source>
</evidence>
<dbReference type="GO" id="GO:0004185">
    <property type="term" value="F:serine-type carboxypeptidase activity"/>
    <property type="evidence" value="ECO:0007669"/>
    <property type="project" value="UniProtKB-UniRule"/>
</dbReference>
<accession>A0A1L7WRY3</accession>
<keyword evidence="4 6" id="KW-0378">Hydrolase</keyword>
<evidence type="ECO:0000256" key="2">
    <source>
        <dbReference type="ARBA" id="ARBA00022645"/>
    </source>
</evidence>
<dbReference type="PROSITE" id="PS00131">
    <property type="entry name" value="CARBOXYPEPT_SER_SER"/>
    <property type="match status" value="1"/>
</dbReference>
<dbReference type="Gene3D" id="3.40.50.1820">
    <property type="entry name" value="alpha/beta hydrolase"/>
    <property type="match status" value="1"/>
</dbReference>
<dbReference type="InterPro" id="IPR029058">
    <property type="entry name" value="AB_hydrolase_fold"/>
</dbReference>
<keyword evidence="5" id="KW-0325">Glycoprotein</keyword>
<gene>
    <name evidence="7" type="ORF">PAC_05405</name>
</gene>
<dbReference type="Proteomes" id="UP000184330">
    <property type="component" value="Unassembled WGS sequence"/>
</dbReference>
<dbReference type="InterPro" id="IPR001563">
    <property type="entry name" value="Peptidase_S10"/>
</dbReference>
<keyword evidence="6" id="KW-0732">Signal</keyword>
<dbReference type="PANTHER" id="PTHR11802:SF479">
    <property type="entry name" value="CARBOXYPEPTIDASE"/>
    <property type="match status" value="1"/>
</dbReference>
<evidence type="ECO:0000256" key="1">
    <source>
        <dbReference type="ARBA" id="ARBA00009431"/>
    </source>
</evidence>
<sequence length="551" mass="61466">MGPSILKSLLFVSYVSFVVSVFSERYGHKIHGKDCVGLENNVKDIQEPCPVEDRSTKGFRFLNYTTKPSRVSSLPDVDFDVGEMYSGLIPINMSDPSRALFFVYQPTVGAPVDEITVRMPSPNTRNLLIKKDLAQWRTCSLEGFFQENGRFLWSAGAFAPTHNPYSWVNLTNVLWVDQPVGAGFSTGQVTATSDEEIAQDFINFFLNFQKIFSIKKFKIFVTGESYAGRYVPYISSAMIDRHDMDYFNLQGVMTYDPTVGSFDYVQEMAVAAPFIHANNAILNLNSSFLAELDVIDQACGYADFRNKYLSFPPSGHQPTKYLDYAADIECDTFDFAVTAALAFNPCFNPYHVPDTCPMLPSVLGFSGILEVTTPGLLIYFDRADVKKAMHAPPNVNWVMCSSTPVLLAPYDQGPEQNPGGDSSADPIQHALPKVIEHTNRTLISNAQWDMVIITNGTLLAIQNMTWNGKLGFQTRPTTPIVINLPDLQYETAFVANGFGGLDDPQGLMGAQHFERGLMWVESFASGHEQPGYQPRSSYRHLQWLLGHIETL</sequence>
<dbReference type="Pfam" id="PF00450">
    <property type="entry name" value="Peptidase_S10"/>
    <property type="match status" value="1"/>
</dbReference>
<evidence type="ECO:0000256" key="6">
    <source>
        <dbReference type="RuleBase" id="RU361156"/>
    </source>
</evidence>
<dbReference type="PANTHER" id="PTHR11802">
    <property type="entry name" value="SERINE PROTEASE FAMILY S10 SERINE CARBOXYPEPTIDASE"/>
    <property type="match status" value="1"/>
</dbReference>
<keyword evidence="3 6" id="KW-0645">Protease</keyword>
<organism evidence="7 8">
    <name type="scientific">Phialocephala subalpina</name>
    <dbReference type="NCBI Taxonomy" id="576137"/>
    <lineage>
        <taxon>Eukaryota</taxon>
        <taxon>Fungi</taxon>
        <taxon>Dikarya</taxon>
        <taxon>Ascomycota</taxon>
        <taxon>Pezizomycotina</taxon>
        <taxon>Leotiomycetes</taxon>
        <taxon>Helotiales</taxon>
        <taxon>Mollisiaceae</taxon>
        <taxon>Phialocephala</taxon>
        <taxon>Phialocephala fortinii species complex</taxon>
    </lineage>
</organism>
<feature type="signal peptide" evidence="6">
    <location>
        <begin position="1"/>
        <end position="20"/>
    </location>
</feature>
<protein>
    <recommendedName>
        <fullName evidence="6">Carboxypeptidase</fullName>
        <ecNumber evidence="6">3.4.16.-</ecNumber>
    </recommendedName>
</protein>
<dbReference type="OrthoDB" id="443318at2759"/>
<proteinExistence type="inferred from homology"/>
<dbReference type="EMBL" id="FJOG01000006">
    <property type="protein sequence ID" value="CZR55517.1"/>
    <property type="molecule type" value="Genomic_DNA"/>
</dbReference>
<dbReference type="PRINTS" id="PR00724">
    <property type="entry name" value="CRBOXYPTASEC"/>
</dbReference>
<keyword evidence="2 6" id="KW-0121">Carboxypeptidase</keyword>
<evidence type="ECO:0000256" key="4">
    <source>
        <dbReference type="ARBA" id="ARBA00022801"/>
    </source>
</evidence>
<dbReference type="EC" id="3.4.16.-" evidence="6"/>